<dbReference type="FunFam" id="4.10.1000.10:FF:000035">
    <property type="entry name" value="CCCH zinc finger protein, variant"/>
    <property type="match status" value="1"/>
</dbReference>
<evidence type="ECO:0000256" key="2">
    <source>
        <dbReference type="ARBA" id="ARBA00022771"/>
    </source>
</evidence>
<dbReference type="InterPro" id="IPR036855">
    <property type="entry name" value="Znf_CCCH_sf"/>
</dbReference>
<dbReference type="Gene3D" id="4.10.1000.10">
    <property type="entry name" value="Zinc finger, CCCH-type"/>
    <property type="match status" value="2"/>
</dbReference>
<evidence type="ECO:0000256" key="5">
    <source>
        <dbReference type="SAM" id="MobiDB-lite"/>
    </source>
</evidence>
<dbReference type="GO" id="GO:0008270">
    <property type="term" value="F:zinc ion binding"/>
    <property type="evidence" value="ECO:0007669"/>
    <property type="project" value="UniProtKB-KW"/>
</dbReference>
<reference evidence="7 8" key="1">
    <citation type="journal article" date="2018" name="Nat. Ecol. Evol.">
        <title>Pezizomycetes genomes reveal the molecular basis of ectomycorrhizal truffle lifestyle.</title>
        <authorList>
            <person name="Murat C."/>
            <person name="Payen T."/>
            <person name="Noel B."/>
            <person name="Kuo A."/>
            <person name="Morin E."/>
            <person name="Chen J."/>
            <person name="Kohler A."/>
            <person name="Krizsan K."/>
            <person name="Balestrini R."/>
            <person name="Da Silva C."/>
            <person name="Montanini B."/>
            <person name="Hainaut M."/>
            <person name="Levati E."/>
            <person name="Barry K.W."/>
            <person name="Belfiori B."/>
            <person name="Cichocki N."/>
            <person name="Clum A."/>
            <person name="Dockter R.B."/>
            <person name="Fauchery L."/>
            <person name="Guy J."/>
            <person name="Iotti M."/>
            <person name="Le Tacon F."/>
            <person name="Lindquist E.A."/>
            <person name="Lipzen A."/>
            <person name="Malagnac F."/>
            <person name="Mello A."/>
            <person name="Molinier V."/>
            <person name="Miyauchi S."/>
            <person name="Poulain J."/>
            <person name="Riccioni C."/>
            <person name="Rubini A."/>
            <person name="Sitrit Y."/>
            <person name="Splivallo R."/>
            <person name="Traeger S."/>
            <person name="Wang M."/>
            <person name="Zifcakova L."/>
            <person name="Wipf D."/>
            <person name="Zambonelli A."/>
            <person name="Paolocci F."/>
            <person name="Nowrousian M."/>
            <person name="Ottonello S."/>
            <person name="Baldrian P."/>
            <person name="Spatafora J.W."/>
            <person name="Henrissat B."/>
            <person name="Nagy L.G."/>
            <person name="Aury J.M."/>
            <person name="Wincker P."/>
            <person name="Grigoriev I.V."/>
            <person name="Bonfante P."/>
            <person name="Martin F.M."/>
        </authorList>
    </citation>
    <scope>NUCLEOTIDE SEQUENCE [LARGE SCALE GENOMIC DNA]</scope>
    <source>
        <strain evidence="7 8">ATCC MYA-4762</strain>
    </source>
</reference>
<feature type="domain" description="C3H1-type" evidence="6">
    <location>
        <begin position="338"/>
        <end position="364"/>
    </location>
</feature>
<feature type="compositionally biased region" description="Basic residues" evidence="5">
    <location>
        <begin position="70"/>
        <end position="82"/>
    </location>
</feature>
<feature type="zinc finger region" description="C3H1-type" evidence="4">
    <location>
        <begin position="282"/>
        <end position="310"/>
    </location>
</feature>
<organism evidence="7 8">
    <name type="scientific">Terfezia boudieri ATCC MYA-4762</name>
    <dbReference type="NCBI Taxonomy" id="1051890"/>
    <lineage>
        <taxon>Eukaryota</taxon>
        <taxon>Fungi</taxon>
        <taxon>Dikarya</taxon>
        <taxon>Ascomycota</taxon>
        <taxon>Pezizomycotina</taxon>
        <taxon>Pezizomycetes</taxon>
        <taxon>Pezizales</taxon>
        <taxon>Pezizaceae</taxon>
        <taxon>Terfezia</taxon>
    </lineage>
</organism>
<dbReference type="EMBL" id="ML121540">
    <property type="protein sequence ID" value="RPB24787.1"/>
    <property type="molecule type" value="Genomic_DNA"/>
</dbReference>
<dbReference type="PANTHER" id="PTHR46156:SF1">
    <property type="entry name" value="ZINC FINGER CCCH DOMAIN-CONTAINING PROTEIN 3"/>
    <property type="match status" value="1"/>
</dbReference>
<feature type="zinc finger region" description="C3H1-type" evidence="4">
    <location>
        <begin position="338"/>
        <end position="364"/>
    </location>
</feature>
<dbReference type="PROSITE" id="PS50103">
    <property type="entry name" value="ZF_C3H1"/>
    <property type="match status" value="4"/>
</dbReference>
<dbReference type="PANTHER" id="PTHR46156">
    <property type="entry name" value="CCCH ZINGC FINGER"/>
    <property type="match status" value="1"/>
</dbReference>
<dbReference type="GO" id="GO:0005634">
    <property type="term" value="C:nucleus"/>
    <property type="evidence" value="ECO:0007669"/>
    <property type="project" value="TreeGrafter"/>
</dbReference>
<evidence type="ECO:0000256" key="3">
    <source>
        <dbReference type="ARBA" id="ARBA00022833"/>
    </source>
</evidence>
<dbReference type="STRING" id="1051890.A0A3N4LPF5"/>
<dbReference type="SMART" id="SM00356">
    <property type="entry name" value="ZnF_C3H1"/>
    <property type="match status" value="4"/>
</dbReference>
<feature type="region of interest" description="Disordered" evidence="5">
    <location>
        <begin position="444"/>
        <end position="501"/>
    </location>
</feature>
<feature type="zinc finger region" description="C3H1-type" evidence="4">
    <location>
        <begin position="365"/>
        <end position="393"/>
    </location>
</feature>
<dbReference type="Proteomes" id="UP000267821">
    <property type="component" value="Unassembled WGS sequence"/>
</dbReference>
<accession>A0A3N4LPF5</accession>
<name>A0A3N4LPF5_9PEZI</name>
<keyword evidence="1 4" id="KW-0479">Metal-binding</keyword>
<dbReference type="Pfam" id="PF00642">
    <property type="entry name" value="zf-CCCH"/>
    <property type="match status" value="1"/>
</dbReference>
<dbReference type="AlphaFoldDB" id="A0A3N4LPF5"/>
<keyword evidence="8" id="KW-1185">Reference proteome</keyword>
<dbReference type="OrthoDB" id="410307at2759"/>
<feature type="compositionally biased region" description="Acidic residues" evidence="5">
    <location>
        <begin position="444"/>
        <end position="485"/>
    </location>
</feature>
<feature type="domain" description="C3H1-type" evidence="6">
    <location>
        <begin position="282"/>
        <end position="310"/>
    </location>
</feature>
<dbReference type="InParanoid" id="A0A3N4LPF5"/>
<dbReference type="SUPFAM" id="SSF90229">
    <property type="entry name" value="CCCH zinc finger"/>
    <property type="match status" value="2"/>
</dbReference>
<evidence type="ECO:0000313" key="8">
    <source>
        <dbReference type="Proteomes" id="UP000267821"/>
    </source>
</evidence>
<feature type="domain" description="C3H1-type" evidence="6">
    <location>
        <begin position="314"/>
        <end position="337"/>
    </location>
</feature>
<keyword evidence="3 4" id="KW-0862">Zinc</keyword>
<gene>
    <name evidence="7" type="ORF">L211DRAFT_848607</name>
</gene>
<sequence length="510" mass="55577">MSEKEYLLSKISQVAGQINRHKNQQEGTSAQPFATHGYNPYNYRKCTLALSSKRKLQAAPSRGISSYRGLRGRGRGRGGRAAPVHRNRTLVLNSGTVPGNSGESGSQFSIPDVPNIATAQLDPTISNASSSQAISGGQQWVAKRDRHMQLINSAVYDQQALARAKAMEATRQEKLKRRSERQKLKLKRFLERSKNIVPQAYGTAYCGVGAASSSHEVNVGGIRYHVSAGGNKLVKVPGLDDVKLVTATPKKAVVGGVTFIRSKSGNLWRSGLVKAKRNTTTRKIKKPCKYFTLTGKCHRGLSCPYTHDPDRVAICPRFLQSSSCPEGDACDLSHDPTPHRVPACVHFLRGNCSNTNCRYAHIRVNPATQICKAFATEGYCEKGGDCTERHVHECPEFDEKGVCTDKKCKLPHIERAGRRRMAAAAAAASKPAVSTLALGNDCTADDESPNCAEDSDISSEDEGEAINSDDVDSDVLSDEEGEEDCFIQSDDARKNSGSHEVTQQLDFIHF</sequence>
<evidence type="ECO:0000313" key="7">
    <source>
        <dbReference type="EMBL" id="RPB24787.1"/>
    </source>
</evidence>
<dbReference type="InterPro" id="IPR000571">
    <property type="entry name" value="Znf_CCCH"/>
</dbReference>
<feature type="zinc finger region" description="C3H1-type" evidence="4">
    <location>
        <begin position="314"/>
        <end position="337"/>
    </location>
</feature>
<evidence type="ECO:0000256" key="1">
    <source>
        <dbReference type="ARBA" id="ARBA00022723"/>
    </source>
</evidence>
<evidence type="ECO:0000259" key="6">
    <source>
        <dbReference type="PROSITE" id="PS50103"/>
    </source>
</evidence>
<evidence type="ECO:0000256" key="4">
    <source>
        <dbReference type="PROSITE-ProRule" id="PRU00723"/>
    </source>
</evidence>
<feature type="domain" description="C3H1-type" evidence="6">
    <location>
        <begin position="365"/>
        <end position="393"/>
    </location>
</feature>
<proteinExistence type="predicted"/>
<feature type="region of interest" description="Disordered" evidence="5">
    <location>
        <begin position="60"/>
        <end position="82"/>
    </location>
</feature>
<protein>
    <recommendedName>
        <fullName evidence="6">C3H1-type domain-containing protein</fullName>
    </recommendedName>
</protein>
<keyword evidence="2 4" id="KW-0863">Zinc-finger</keyword>